<reference evidence="1" key="1">
    <citation type="submission" date="2023-10" db="EMBL/GenBank/DDBJ databases">
        <authorList>
            <person name="Domelevo Entfellner J.-B."/>
        </authorList>
    </citation>
    <scope>NUCLEOTIDE SEQUENCE</scope>
</reference>
<dbReference type="AlphaFoldDB" id="A0AA86SR04"/>
<organism evidence="1 2">
    <name type="scientific">Sphenostylis stenocarpa</name>
    <dbReference type="NCBI Taxonomy" id="92480"/>
    <lineage>
        <taxon>Eukaryota</taxon>
        <taxon>Viridiplantae</taxon>
        <taxon>Streptophyta</taxon>
        <taxon>Embryophyta</taxon>
        <taxon>Tracheophyta</taxon>
        <taxon>Spermatophyta</taxon>
        <taxon>Magnoliopsida</taxon>
        <taxon>eudicotyledons</taxon>
        <taxon>Gunneridae</taxon>
        <taxon>Pentapetalae</taxon>
        <taxon>rosids</taxon>
        <taxon>fabids</taxon>
        <taxon>Fabales</taxon>
        <taxon>Fabaceae</taxon>
        <taxon>Papilionoideae</taxon>
        <taxon>50 kb inversion clade</taxon>
        <taxon>NPAAA clade</taxon>
        <taxon>indigoferoid/millettioid clade</taxon>
        <taxon>Phaseoleae</taxon>
        <taxon>Sphenostylis</taxon>
    </lineage>
</organism>
<proteinExistence type="predicted"/>
<keyword evidence="2" id="KW-1185">Reference proteome</keyword>
<name>A0AA86SR04_9FABA</name>
<dbReference type="Gramene" id="rna-AYBTSS11_LOCUS21044">
    <property type="protein sequence ID" value="CAJ1967181.1"/>
    <property type="gene ID" value="gene-AYBTSS11_LOCUS21044"/>
</dbReference>
<sequence length="68" mass="7494">MCMPSVTCPVENLAQWEAIKAKVTSSYKQRSKENVPQSKRKVCPLAQKQFSILHLSGEGKQCPSTVSA</sequence>
<dbReference type="Proteomes" id="UP001189624">
    <property type="component" value="Chromosome 7"/>
</dbReference>
<evidence type="ECO:0000313" key="1">
    <source>
        <dbReference type="EMBL" id="CAJ1967181.1"/>
    </source>
</evidence>
<protein>
    <submittedName>
        <fullName evidence="1">Uncharacterized protein</fullName>
    </submittedName>
</protein>
<accession>A0AA86SR04</accession>
<dbReference type="EMBL" id="OY731404">
    <property type="protein sequence ID" value="CAJ1967181.1"/>
    <property type="molecule type" value="Genomic_DNA"/>
</dbReference>
<evidence type="ECO:0000313" key="2">
    <source>
        <dbReference type="Proteomes" id="UP001189624"/>
    </source>
</evidence>
<gene>
    <name evidence="1" type="ORF">AYBTSS11_LOCUS21044</name>
</gene>